<evidence type="ECO:0000313" key="2">
    <source>
        <dbReference type="Proteomes" id="UP000184476"/>
    </source>
</evidence>
<keyword evidence="2" id="KW-1185">Reference proteome</keyword>
<gene>
    <name evidence="1" type="ORF">SAMN05444392_101218</name>
</gene>
<reference evidence="1 2" key="1">
    <citation type="submission" date="2016-11" db="EMBL/GenBank/DDBJ databases">
        <authorList>
            <person name="Jaros S."/>
            <person name="Januszkiewicz K."/>
            <person name="Wedrychowicz H."/>
        </authorList>
    </citation>
    <scope>NUCLEOTIDE SEQUENCE [LARGE SCALE GENOMIC DNA]</scope>
    <source>
        <strain evidence="1 2">DSM 44666</strain>
    </source>
</reference>
<sequence>MKKKLDQLKKDSNQCVDEYLRLRRLSGFINYSGVRCEINIEEIEENVRWFWGRYGRVEVNGKSMDMIKVEYINQSYYIPFNDEEKLKETQKIMRAAAKNRAFTDKELRVLYYSLKNTLNNPKYHQMHVDINEILRIHF</sequence>
<evidence type="ECO:0000313" key="1">
    <source>
        <dbReference type="EMBL" id="SHE37482.1"/>
    </source>
</evidence>
<dbReference type="Proteomes" id="UP000184476">
    <property type="component" value="Unassembled WGS sequence"/>
</dbReference>
<dbReference type="AlphaFoldDB" id="A0A1M4SZ51"/>
<name>A0A1M4SZ51_9BACL</name>
<protein>
    <submittedName>
        <fullName evidence="1">Uncharacterized protein</fullName>
    </submittedName>
</protein>
<proteinExistence type="predicted"/>
<dbReference type="EMBL" id="FQVL01000001">
    <property type="protein sequence ID" value="SHE37482.1"/>
    <property type="molecule type" value="Genomic_DNA"/>
</dbReference>
<accession>A0A1M4SZ51</accession>
<organism evidence="1 2">
    <name type="scientific">Seinonella peptonophila</name>
    <dbReference type="NCBI Taxonomy" id="112248"/>
    <lineage>
        <taxon>Bacteria</taxon>
        <taxon>Bacillati</taxon>
        <taxon>Bacillota</taxon>
        <taxon>Bacilli</taxon>
        <taxon>Bacillales</taxon>
        <taxon>Thermoactinomycetaceae</taxon>
        <taxon>Seinonella</taxon>
    </lineage>
</organism>